<dbReference type="GO" id="GO:0008610">
    <property type="term" value="P:lipid biosynthetic process"/>
    <property type="evidence" value="ECO:0007669"/>
    <property type="project" value="InterPro"/>
</dbReference>
<comment type="caution">
    <text evidence="7">The sequence shown here is derived from an EMBL/GenBank/DDBJ whole genome shotgun (WGS) entry which is preliminary data.</text>
</comment>
<keyword evidence="4" id="KW-0949">S-adenosyl-L-methionine</keyword>
<accession>K2JN89</accession>
<sequence>MTDPASQTKVVPQPALSTGQRLAKKALLALLGHLKEGQLTLEDDEGQHRFGAGEPVALLKVRDPAFYPKALLGGSIGAGEAYVAGLWDSPDLVSLVRIMVLNLPMLDSLERRLAWLTWPVQRLAHLANRNSKSGSKRNILAHYDLGNTLYKSFLDDSLMYSSALYPHPEASLEEAQQHRLAVICEKLDLKPGDRLLEIGTGWGGLALYAARHYGCHVTTTTISEAQYQEAKARVAAEGLGERITLLKEDYRDLKGQYDKLVSIEMIEAVGHRYLPGFFAKCQSLLKPDGLMLLQAITIGDQRYDSYAGSVDFIQRYIFPGGCLPSNTRMLSLMTAHTDFVVRDLKDFGFDYARTLAEWRRRFHGAFEGLRSQGYDERFKRLWDYYLCYCEGGFWERAISVVHLVATRPGNRTCIGC</sequence>
<dbReference type="PATRIC" id="fig|745411.4.peg.781"/>
<dbReference type="InterPro" id="IPR003333">
    <property type="entry name" value="CMAS"/>
</dbReference>
<evidence type="ECO:0000256" key="1">
    <source>
        <dbReference type="ARBA" id="ARBA00010815"/>
    </source>
</evidence>
<comment type="similarity">
    <text evidence="1">Belongs to the CFA/CMAS family.</text>
</comment>
<reference evidence="7 8" key="1">
    <citation type="journal article" date="2012" name="J. Bacteriol.">
        <title>Genome Sequence of Gallaecimonas xiamenensis Type Strain 3-C-1.</title>
        <authorList>
            <person name="Lai Q."/>
            <person name="Wang L."/>
            <person name="Wang W."/>
            <person name="Shao Z."/>
        </authorList>
    </citation>
    <scope>NUCLEOTIDE SEQUENCE [LARGE SCALE GENOMIC DNA]</scope>
    <source>
        <strain evidence="7 8">3-C-1</strain>
    </source>
</reference>
<dbReference type="InterPro" id="IPR029063">
    <property type="entry name" value="SAM-dependent_MTases_sf"/>
</dbReference>
<evidence type="ECO:0000256" key="6">
    <source>
        <dbReference type="PIRSR" id="PIRSR003085-1"/>
    </source>
</evidence>
<dbReference type="Proteomes" id="UP000006755">
    <property type="component" value="Unassembled WGS sequence"/>
</dbReference>
<keyword evidence="8" id="KW-1185">Reference proteome</keyword>
<keyword evidence="2" id="KW-0489">Methyltransferase</keyword>
<dbReference type="Pfam" id="PF02353">
    <property type="entry name" value="CMAS"/>
    <property type="match status" value="1"/>
</dbReference>
<evidence type="ECO:0000313" key="7">
    <source>
        <dbReference type="EMBL" id="EKE76718.1"/>
    </source>
</evidence>
<dbReference type="SUPFAM" id="SSF53335">
    <property type="entry name" value="S-adenosyl-L-methionine-dependent methyltransferases"/>
    <property type="match status" value="1"/>
</dbReference>
<dbReference type="InterPro" id="IPR050723">
    <property type="entry name" value="CFA/CMAS"/>
</dbReference>
<evidence type="ECO:0000256" key="2">
    <source>
        <dbReference type="ARBA" id="ARBA00022603"/>
    </source>
</evidence>
<dbReference type="PANTHER" id="PTHR43667">
    <property type="entry name" value="CYCLOPROPANE-FATTY-ACYL-PHOSPHOLIPID SYNTHASE"/>
    <property type="match status" value="1"/>
</dbReference>
<name>K2JN89_9GAMM</name>
<dbReference type="Gene3D" id="3.40.50.150">
    <property type="entry name" value="Vaccinia Virus protein VP39"/>
    <property type="match status" value="1"/>
</dbReference>
<dbReference type="OrthoDB" id="9782855at2"/>
<dbReference type="RefSeq" id="WP_008483065.1">
    <property type="nucleotide sequence ID" value="NZ_AMRI01000004.1"/>
</dbReference>
<dbReference type="STRING" id="745411.B3C1_03955"/>
<dbReference type="CDD" id="cd02440">
    <property type="entry name" value="AdoMet_MTases"/>
    <property type="match status" value="1"/>
</dbReference>
<dbReference type="EMBL" id="AMRI01000004">
    <property type="protein sequence ID" value="EKE76718.1"/>
    <property type="molecule type" value="Genomic_DNA"/>
</dbReference>
<feature type="active site" evidence="6">
    <location>
        <position position="389"/>
    </location>
</feature>
<evidence type="ECO:0000256" key="4">
    <source>
        <dbReference type="ARBA" id="ARBA00022691"/>
    </source>
</evidence>
<dbReference type="GO" id="GO:0032259">
    <property type="term" value="P:methylation"/>
    <property type="evidence" value="ECO:0007669"/>
    <property type="project" value="UniProtKB-KW"/>
</dbReference>
<organism evidence="7 8">
    <name type="scientific">Gallaecimonas xiamenensis 3-C-1</name>
    <dbReference type="NCBI Taxonomy" id="745411"/>
    <lineage>
        <taxon>Bacteria</taxon>
        <taxon>Pseudomonadati</taxon>
        <taxon>Pseudomonadota</taxon>
        <taxon>Gammaproteobacteria</taxon>
        <taxon>Enterobacterales</taxon>
        <taxon>Gallaecimonadaceae</taxon>
        <taxon>Gallaecimonas</taxon>
    </lineage>
</organism>
<evidence type="ECO:0000256" key="3">
    <source>
        <dbReference type="ARBA" id="ARBA00022679"/>
    </source>
</evidence>
<dbReference type="GO" id="GO:0008168">
    <property type="term" value="F:methyltransferase activity"/>
    <property type="evidence" value="ECO:0007669"/>
    <property type="project" value="UniProtKB-KW"/>
</dbReference>
<dbReference type="eggNOG" id="COG2230">
    <property type="taxonomic scope" value="Bacteria"/>
</dbReference>
<dbReference type="AlphaFoldDB" id="K2JN89"/>
<dbReference type="PANTHER" id="PTHR43667:SF2">
    <property type="entry name" value="FATTY ACID C-METHYL TRANSFERASE"/>
    <property type="match status" value="1"/>
</dbReference>
<dbReference type="PIRSF" id="PIRSF003085">
    <property type="entry name" value="CMAS"/>
    <property type="match status" value="1"/>
</dbReference>
<keyword evidence="3" id="KW-0808">Transferase</keyword>
<evidence type="ECO:0000313" key="8">
    <source>
        <dbReference type="Proteomes" id="UP000006755"/>
    </source>
</evidence>
<protein>
    <submittedName>
        <fullName evidence="7">Cyclopropane-fatty-acyl-phospholipid synthase</fullName>
    </submittedName>
</protein>
<evidence type="ECO:0000256" key="5">
    <source>
        <dbReference type="ARBA" id="ARBA00023098"/>
    </source>
</evidence>
<proteinExistence type="inferred from homology"/>
<gene>
    <name evidence="7" type="ORF">B3C1_03955</name>
</gene>
<keyword evidence="5" id="KW-0443">Lipid metabolism</keyword>